<organism evidence="2">
    <name type="scientific">Trypanosoma congolense (strain IL3000)</name>
    <dbReference type="NCBI Taxonomy" id="1068625"/>
    <lineage>
        <taxon>Eukaryota</taxon>
        <taxon>Discoba</taxon>
        <taxon>Euglenozoa</taxon>
        <taxon>Kinetoplastea</taxon>
        <taxon>Metakinetoplastina</taxon>
        <taxon>Trypanosomatida</taxon>
        <taxon>Trypanosomatidae</taxon>
        <taxon>Trypanosoma</taxon>
        <taxon>Nannomonas</taxon>
    </lineage>
</organism>
<gene>
    <name evidence="2" type="ORF">TCIL3000_11_8350</name>
</gene>
<name>G0V160_TRYCI</name>
<feature type="compositionally biased region" description="Basic and acidic residues" evidence="1">
    <location>
        <begin position="87"/>
        <end position="97"/>
    </location>
</feature>
<evidence type="ECO:0000313" key="2">
    <source>
        <dbReference type="EMBL" id="CCC95381.1"/>
    </source>
</evidence>
<reference evidence="2" key="1">
    <citation type="journal article" date="2012" name="Proc. Natl. Acad. Sci. U.S.A.">
        <title>Antigenic diversity is generated by distinct evolutionary mechanisms in African trypanosome species.</title>
        <authorList>
            <person name="Jackson A.P."/>
            <person name="Berry A."/>
            <person name="Aslett M."/>
            <person name="Allison H.C."/>
            <person name="Burton P."/>
            <person name="Vavrova-Anderson J."/>
            <person name="Brown R."/>
            <person name="Browne H."/>
            <person name="Corton N."/>
            <person name="Hauser H."/>
            <person name="Gamble J."/>
            <person name="Gilderthorp R."/>
            <person name="Marcello L."/>
            <person name="McQuillan J."/>
            <person name="Otto T.D."/>
            <person name="Quail M.A."/>
            <person name="Sanders M.J."/>
            <person name="van Tonder A."/>
            <person name="Ginger M.L."/>
            <person name="Field M.C."/>
            <person name="Barry J.D."/>
            <person name="Hertz-Fowler C."/>
            <person name="Berriman M."/>
        </authorList>
    </citation>
    <scope>NUCLEOTIDE SEQUENCE</scope>
    <source>
        <strain evidence="2">IL3000</strain>
    </source>
</reference>
<sequence>MCIYITRNPHQGRVICTNVGKLNKVRTTGGKVSKQEDRTQRHSIALEKLKRMDAKQRFLFAFHKKKKKREEHGPTLNLSSVVKRNKERNGVKAEPEPPTRFSSLLTQFLSTPPPTPPPLRRIVGPHCFQLYIIVTFCAKLSEKNQNRKGKLLPPPLCPTTLPTHTNTTVDPTHIPFGVCIQHVCLCLCVCGERAVSHIWGPGEKG</sequence>
<protein>
    <submittedName>
        <fullName evidence="2">Uncharacterized protein TCIL3000_11_8350</fullName>
    </submittedName>
</protein>
<dbReference type="VEuPathDB" id="TriTrypDB:TcIL3000.11.8350"/>
<accession>G0V160</accession>
<feature type="region of interest" description="Disordered" evidence="1">
    <location>
        <begin position="64"/>
        <end position="99"/>
    </location>
</feature>
<evidence type="ECO:0000256" key="1">
    <source>
        <dbReference type="SAM" id="MobiDB-lite"/>
    </source>
</evidence>
<proteinExistence type="predicted"/>
<dbReference type="AlphaFoldDB" id="G0V160"/>
<dbReference type="EMBL" id="HE575324">
    <property type="protein sequence ID" value="CCC95381.1"/>
    <property type="molecule type" value="Genomic_DNA"/>
</dbReference>